<evidence type="ECO:0000313" key="2">
    <source>
        <dbReference type="EMBL" id="MEE1672684.1"/>
    </source>
</evidence>
<sequence length="121" mass="13509">MKTTAQYWNVLAANRAGQWEEIEGSQGQLEQLTLAIDNSTGDYTRLTRFKAGANSEAFGAKSHSYPEEIYIISGRLYDAAFDMWLEAGHYASRPPGEVHGPFKCEQECLVLEVSYPSQAIE</sequence>
<organism evidence="2 3">
    <name type="scientific">Agarivorans aestuarii</name>
    <dbReference type="NCBI Taxonomy" id="1563703"/>
    <lineage>
        <taxon>Bacteria</taxon>
        <taxon>Pseudomonadati</taxon>
        <taxon>Pseudomonadota</taxon>
        <taxon>Gammaproteobacteria</taxon>
        <taxon>Alteromonadales</taxon>
        <taxon>Alteromonadaceae</taxon>
        <taxon>Agarivorans</taxon>
    </lineage>
</organism>
<dbReference type="Proteomes" id="UP001310248">
    <property type="component" value="Unassembled WGS sequence"/>
</dbReference>
<dbReference type="InterPro" id="IPR011051">
    <property type="entry name" value="RmlC_Cupin_sf"/>
</dbReference>
<dbReference type="InterPro" id="IPR025979">
    <property type="entry name" value="ChrR-like_cupin_dom"/>
</dbReference>
<protein>
    <submittedName>
        <fullName evidence="2">Cupin domain-containing protein</fullName>
    </submittedName>
</protein>
<dbReference type="SUPFAM" id="SSF51182">
    <property type="entry name" value="RmlC-like cupins"/>
    <property type="match status" value="1"/>
</dbReference>
<dbReference type="InterPro" id="IPR014710">
    <property type="entry name" value="RmlC-like_jellyroll"/>
</dbReference>
<reference evidence="2 3" key="2">
    <citation type="submission" date="2023-12" db="EMBL/GenBank/DDBJ databases">
        <authorList>
            <consortium name="Cladostephus spongiosus"/>
            <person name="Lorente B."/>
            <person name="Cabral C."/>
            <person name="Frias J."/>
            <person name="Faria J."/>
            <person name="Toubarro D."/>
        </authorList>
    </citation>
    <scope>NUCLEOTIDE SEQUENCE [LARGE SCALE GENOMIC DNA]</scope>
    <source>
        <strain evidence="2 3">ZMCS4</strain>
    </source>
</reference>
<dbReference type="EMBL" id="JAYDYW010000004">
    <property type="protein sequence ID" value="MEE1672684.1"/>
    <property type="molecule type" value="Genomic_DNA"/>
</dbReference>
<dbReference type="Gene3D" id="2.60.120.10">
    <property type="entry name" value="Jelly Rolls"/>
    <property type="match status" value="1"/>
</dbReference>
<keyword evidence="3" id="KW-1185">Reference proteome</keyword>
<comment type="caution">
    <text evidence="2">The sequence shown here is derived from an EMBL/GenBank/DDBJ whole genome shotgun (WGS) entry which is preliminary data.</text>
</comment>
<proteinExistence type="predicted"/>
<accession>A0ABU7G0I6</accession>
<reference evidence="3" key="1">
    <citation type="submission" date="2023-07" db="EMBL/GenBank/DDBJ databases">
        <title>Draft genome sequence of Agarivorans aestuarii strain ZMCS4, a CAZymes producing bacteria isolated from the marine brown algae Clodostephus spongiosus.</title>
        <authorList>
            <person name="Lorente B."/>
            <person name="Cabral C."/>
            <person name="Frias J."/>
            <person name="Faria J."/>
            <person name="Toubarro D."/>
        </authorList>
    </citation>
    <scope>NUCLEOTIDE SEQUENCE [LARGE SCALE GENOMIC DNA]</scope>
    <source>
        <strain evidence="3">ZMCS4</strain>
    </source>
</reference>
<evidence type="ECO:0000313" key="3">
    <source>
        <dbReference type="Proteomes" id="UP001310248"/>
    </source>
</evidence>
<feature type="domain" description="ChrR-like cupin" evidence="1">
    <location>
        <begin position="18"/>
        <end position="111"/>
    </location>
</feature>
<evidence type="ECO:0000259" key="1">
    <source>
        <dbReference type="Pfam" id="PF12973"/>
    </source>
</evidence>
<dbReference type="Pfam" id="PF12973">
    <property type="entry name" value="Cupin_7"/>
    <property type="match status" value="1"/>
</dbReference>
<name>A0ABU7G0I6_9ALTE</name>
<dbReference type="RefSeq" id="WP_329774125.1">
    <property type="nucleotide sequence ID" value="NZ_JAYDYW010000004.1"/>
</dbReference>
<gene>
    <name evidence="2" type="ORF">SNR37_002094</name>
</gene>